<gene>
    <name evidence="5" type="ORF">H8S84_06760</name>
</gene>
<dbReference type="SUPFAM" id="SSF53448">
    <property type="entry name" value="Nucleotide-diphospho-sugar transferases"/>
    <property type="match status" value="1"/>
</dbReference>
<keyword evidence="2" id="KW-0328">Glycosyltransferase</keyword>
<name>A0A923SJB1_9BACT</name>
<dbReference type="InterPro" id="IPR001173">
    <property type="entry name" value="Glyco_trans_2-like"/>
</dbReference>
<dbReference type="AlphaFoldDB" id="A0A923SJB1"/>
<feature type="domain" description="Glycosyltransferase 2-like" evidence="4">
    <location>
        <begin position="4"/>
        <end position="133"/>
    </location>
</feature>
<protein>
    <submittedName>
        <fullName evidence="5">Glycosyltransferase family 2 protein</fullName>
    </submittedName>
</protein>
<dbReference type="RefSeq" id="WP_187066471.1">
    <property type="nucleotide sequence ID" value="NZ_JACRVF010000001.1"/>
</dbReference>
<evidence type="ECO:0000313" key="5">
    <source>
        <dbReference type="EMBL" id="MBC5992531.1"/>
    </source>
</evidence>
<dbReference type="Pfam" id="PF00535">
    <property type="entry name" value="Glycos_transf_2"/>
    <property type="match status" value="1"/>
</dbReference>
<evidence type="ECO:0000256" key="1">
    <source>
        <dbReference type="ARBA" id="ARBA00006739"/>
    </source>
</evidence>
<accession>A0A923SJB1</accession>
<evidence type="ECO:0000313" key="6">
    <source>
        <dbReference type="Proteomes" id="UP000603640"/>
    </source>
</evidence>
<comment type="similarity">
    <text evidence="1">Belongs to the glycosyltransferase 2 family.</text>
</comment>
<dbReference type="PANTHER" id="PTHR43179">
    <property type="entry name" value="RHAMNOSYLTRANSFERASE WBBL"/>
    <property type="match status" value="1"/>
</dbReference>
<reference evidence="5" key="1">
    <citation type="submission" date="2020-08" db="EMBL/GenBank/DDBJ databases">
        <title>Pontibacter sp. SD6 16S ribosomal RNA gene Genome sequencing and assembly.</title>
        <authorList>
            <person name="Kang M."/>
        </authorList>
    </citation>
    <scope>NUCLEOTIDE SEQUENCE</scope>
    <source>
        <strain evidence="5">SD6</strain>
    </source>
</reference>
<evidence type="ECO:0000256" key="2">
    <source>
        <dbReference type="ARBA" id="ARBA00022676"/>
    </source>
</evidence>
<dbReference type="InterPro" id="IPR029044">
    <property type="entry name" value="Nucleotide-diphossugar_trans"/>
</dbReference>
<organism evidence="5 6">
    <name type="scientific">Pontibacter cellulosilyticus</name>
    <dbReference type="NCBI Taxonomy" id="1720253"/>
    <lineage>
        <taxon>Bacteria</taxon>
        <taxon>Pseudomonadati</taxon>
        <taxon>Bacteroidota</taxon>
        <taxon>Cytophagia</taxon>
        <taxon>Cytophagales</taxon>
        <taxon>Hymenobacteraceae</taxon>
        <taxon>Pontibacter</taxon>
    </lineage>
</organism>
<dbReference type="Proteomes" id="UP000603640">
    <property type="component" value="Unassembled WGS sequence"/>
</dbReference>
<dbReference type="EMBL" id="JACRVF010000001">
    <property type="protein sequence ID" value="MBC5992531.1"/>
    <property type="molecule type" value="Genomic_DNA"/>
</dbReference>
<evidence type="ECO:0000259" key="4">
    <source>
        <dbReference type="Pfam" id="PF00535"/>
    </source>
</evidence>
<sequence length="280" mass="31938">MIYIVIPVLNRWSFTQACLKSLQRQTFSQFQVIVIDHGSSDGTCELIAAQFPEVTVLTGNDQMWWAAATNVGIRHAIRNSATYVLTLNNDTVAQPDYIERLIETTKVAPKLSLIGSTAVDYNTGKVLYRGELINWLTETSRKLVNSEHIPESGLFELTHFPGRGLLIPIEVFNTVGLFDEVHFPHYMSDYEFTLRARKEGFKIFCACAAFLSIYPEASGANQLINRKTIKNYYYHLFGMKGGANLPLFYRYAFRHCPLYALPSFLLLGTTRRLLGYWLRK</sequence>
<dbReference type="PANTHER" id="PTHR43179:SF12">
    <property type="entry name" value="GALACTOFURANOSYLTRANSFERASE GLFT2"/>
    <property type="match status" value="1"/>
</dbReference>
<comment type="caution">
    <text evidence="5">The sequence shown here is derived from an EMBL/GenBank/DDBJ whole genome shotgun (WGS) entry which is preliminary data.</text>
</comment>
<keyword evidence="3" id="KW-0808">Transferase</keyword>
<proteinExistence type="inferred from homology"/>
<keyword evidence="6" id="KW-1185">Reference proteome</keyword>
<evidence type="ECO:0000256" key="3">
    <source>
        <dbReference type="ARBA" id="ARBA00022679"/>
    </source>
</evidence>
<dbReference type="Gene3D" id="3.90.550.10">
    <property type="entry name" value="Spore Coat Polysaccharide Biosynthesis Protein SpsA, Chain A"/>
    <property type="match status" value="1"/>
</dbReference>
<dbReference type="GO" id="GO:0016757">
    <property type="term" value="F:glycosyltransferase activity"/>
    <property type="evidence" value="ECO:0007669"/>
    <property type="project" value="UniProtKB-KW"/>
</dbReference>